<dbReference type="AlphaFoldDB" id="A0AAJ1TIC1"/>
<dbReference type="EMBL" id="JAUSUV010000003">
    <property type="protein sequence ID" value="MDQ0416509.1"/>
    <property type="molecule type" value="Genomic_DNA"/>
</dbReference>
<dbReference type="InterPro" id="IPR002763">
    <property type="entry name" value="DUF72"/>
</dbReference>
<comment type="caution">
    <text evidence="1">The sequence shown here is derived from an EMBL/GenBank/DDBJ whole genome shotgun (WGS) entry which is preliminary data.</text>
</comment>
<accession>A0AAJ1TIC1</accession>
<proteinExistence type="predicted"/>
<evidence type="ECO:0000313" key="2">
    <source>
        <dbReference type="Proteomes" id="UP001238450"/>
    </source>
</evidence>
<dbReference type="PANTHER" id="PTHR30348:SF13">
    <property type="entry name" value="UPF0759 PROTEIN YUNF"/>
    <property type="match status" value="1"/>
</dbReference>
<protein>
    <submittedName>
        <fullName evidence="1">Uncharacterized protein YecE (DUF72 family)</fullName>
    </submittedName>
</protein>
<dbReference type="Gene3D" id="3.20.20.410">
    <property type="entry name" value="Protein of unknown function UPF0759"/>
    <property type="match status" value="1"/>
</dbReference>
<organism evidence="1 2">
    <name type="scientific">Croceifilum oryzae</name>
    <dbReference type="NCBI Taxonomy" id="1553429"/>
    <lineage>
        <taxon>Bacteria</taxon>
        <taxon>Bacillati</taxon>
        <taxon>Bacillota</taxon>
        <taxon>Bacilli</taxon>
        <taxon>Bacillales</taxon>
        <taxon>Thermoactinomycetaceae</taxon>
        <taxon>Croceifilum</taxon>
    </lineage>
</organism>
<gene>
    <name evidence="1" type="ORF">J2Z48_000676</name>
</gene>
<dbReference type="SUPFAM" id="SSF117396">
    <property type="entry name" value="TM1631-like"/>
    <property type="match status" value="1"/>
</dbReference>
<name>A0AAJ1TIC1_9BACL</name>
<dbReference type="RefSeq" id="WP_307251033.1">
    <property type="nucleotide sequence ID" value="NZ_JAUSUV010000003.1"/>
</dbReference>
<dbReference type="InterPro" id="IPR036520">
    <property type="entry name" value="UPF0759_sf"/>
</dbReference>
<dbReference type="Pfam" id="PF01904">
    <property type="entry name" value="DUF72"/>
    <property type="match status" value="1"/>
</dbReference>
<keyword evidence="2" id="KW-1185">Reference proteome</keyword>
<reference evidence="1 2" key="1">
    <citation type="submission" date="2023-07" db="EMBL/GenBank/DDBJ databases">
        <title>Genomic Encyclopedia of Type Strains, Phase IV (KMG-IV): sequencing the most valuable type-strain genomes for metagenomic binning, comparative biology and taxonomic classification.</title>
        <authorList>
            <person name="Goeker M."/>
        </authorList>
    </citation>
    <scope>NUCLEOTIDE SEQUENCE [LARGE SCALE GENOMIC DNA]</scope>
    <source>
        <strain evidence="1 2">DSM 46876</strain>
    </source>
</reference>
<dbReference type="PANTHER" id="PTHR30348">
    <property type="entry name" value="UNCHARACTERIZED PROTEIN YECE"/>
    <property type="match status" value="1"/>
</dbReference>
<evidence type="ECO:0000313" key="1">
    <source>
        <dbReference type="EMBL" id="MDQ0416509.1"/>
    </source>
</evidence>
<sequence length="287" mass="33365">MNQVQIGVCGWGDHVLTTQVSKTKDKLVDYTSHFPIVELDSTFHAIAAVERVEKWVEQTPEAFRFLVKPYRELTGHGRPSHFPERSWEEIVKAVKESFEPMRLAGKCELMLFQFPPWYDCSQKHVRYIRKVKEAFSEYRLAIEFRNQSWFSESMCDQTLQFLTDEKLVHVACDEPQAGIHSVPIVAASTHPTYSVVRFHGRNKAGWDQPGNPNWRDIRYAYDYSDEEISEWVPRIQSLATSSREVYVLFNNNSQGHAVKSARKMMKQLGISYEGLAPRQLSLLDWME</sequence>
<dbReference type="Proteomes" id="UP001238450">
    <property type="component" value="Unassembled WGS sequence"/>
</dbReference>